<dbReference type="InterPro" id="IPR002347">
    <property type="entry name" value="SDR_fam"/>
</dbReference>
<dbReference type="EMBL" id="GIIL01002020">
    <property type="protein sequence ID" value="NOV45746.1"/>
    <property type="molecule type" value="Transcribed_RNA"/>
</dbReference>
<comment type="similarity">
    <text evidence="1 3">Belongs to the short-chain dehydrogenases/reductases (SDR) family.</text>
</comment>
<dbReference type="AlphaFoldDB" id="A0A6M2DI26"/>
<dbReference type="Pfam" id="PF00106">
    <property type="entry name" value="adh_short"/>
    <property type="match status" value="1"/>
</dbReference>
<dbReference type="InterPro" id="IPR036291">
    <property type="entry name" value="NAD(P)-bd_dom_sf"/>
</dbReference>
<protein>
    <submittedName>
        <fullName evidence="4">Putative dehydrogenase</fullName>
    </submittedName>
</protein>
<evidence type="ECO:0000256" key="3">
    <source>
        <dbReference type="RuleBase" id="RU000363"/>
    </source>
</evidence>
<evidence type="ECO:0000256" key="2">
    <source>
        <dbReference type="ARBA" id="ARBA00023002"/>
    </source>
</evidence>
<organism evidence="4">
    <name type="scientific">Xenopsylla cheopis</name>
    <name type="common">Oriental rat flea</name>
    <name type="synonym">Pulex cheopis</name>
    <dbReference type="NCBI Taxonomy" id="163159"/>
    <lineage>
        <taxon>Eukaryota</taxon>
        <taxon>Metazoa</taxon>
        <taxon>Ecdysozoa</taxon>
        <taxon>Arthropoda</taxon>
        <taxon>Hexapoda</taxon>
        <taxon>Insecta</taxon>
        <taxon>Pterygota</taxon>
        <taxon>Neoptera</taxon>
        <taxon>Endopterygota</taxon>
        <taxon>Siphonaptera</taxon>
        <taxon>Pulicidae</taxon>
        <taxon>Xenopsyllinae</taxon>
        <taxon>Xenopsylla</taxon>
    </lineage>
</organism>
<dbReference type="SUPFAM" id="SSF51735">
    <property type="entry name" value="NAD(P)-binding Rossmann-fold domains"/>
    <property type="match status" value="1"/>
</dbReference>
<dbReference type="PRINTS" id="PR00080">
    <property type="entry name" value="SDRFAMILY"/>
</dbReference>
<evidence type="ECO:0000313" key="4">
    <source>
        <dbReference type="EMBL" id="NOV45746.1"/>
    </source>
</evidence>
<dbReference type="PANTHER" id="PTHR43115:SF4">
    <property type="entry name" value="DEHYDROGENASE_REDUCTASE SDR FAMILY MEMBER 11"/>
    <property type="match status" value="1"/>
</dbReference>
<name>A0A6M2DI26_XENCH</name>
<dbReference type="PRINTS" id="PR00081">
    <property type="entry name" value="GDHRDH"/>
</dbReference>
<keyword evidence="2" id="KW-0560">Oxidoreductase</keyword>
<dbReference type="FunFam" id="3.40.50.720:FF:000047">
    <property type="entry name" value="NADP-dependent L-serine/L-allo-threonine dehydrogenase"/>
    <property type="match status" value="1"/>
</dbReference>
<evidence type="ECO:0000256" key="1">
    <source>
        <dbReference type="ARBA" id="ARBA00006484"/>
    </source>
</evidence>
<dbReference type="Gene3D" id="3.40.50.720">
    <property type="entry name" value="NAD(P)-binding Rossmann-like Domain"/>
    <property type="match status" value="1"/>
</dbReference>
<dbReference type="PANTHER" id="PTHR43115">
    <property type="entry name" value="DEHYDROGENASE/REDUCTASE SDR FAMILY MEMBER 11"/>
    <property type="match status" value="1"/>
</dbReference>
<sequence length="256" mass="28245">MDRWRGKVAVVTGASAGIGEAIAKDLVEAGLIVVGLARRKERMEENAKVMNLKNGGKFYPIKCDVSKEQDILDTFSWVKKNLGGVDVLVNNAGIVRTNMLTSTGNSNDLRSVLDVNVLGLCFCTREAFNSMKERDVAGHIFHINSVVGHSIPMISDVPPTMNMYPGSKHCVTALTETLRQEMIYLKSKTKITSISPGVVLTEIFDAAMNSERRDEFLKHNPCLQPEDISQAVLYCLGTPEHVQIHELTIKPVGEKF</sequence>
<dbReference type="GO" id="GO:0016616">
    <property type="term" value="F:oxidoreductase activity, acting on the CH-OH group of donors, NAD or NADP as acceptor"/>
    <property type="evidence" value="ECO:0007669"/>
    <property type="project" value="UniProtKB-ARBA"/>
</dbReference>
<proteinExistence type="inferred from homology"/>
<accession>A0A6M2DI26</accession>
<reference evidence="4" key="1">
    <citation type="submission" date="2020-03" db="EMBL/GenBank/DDBJ databases">
        <title>Transcriptomic Profiling of the Digestive Tract of the Rat Flea, Xenopsylla cheopis, Following Blood Feeding and Infection with Yersinia pestis.</title>
        <authorList>
            <person name="Bland D.M."/>
            <person name="Martens C.A."/>
            <person name="Virtaneva K."/>
            <person name="Kanakabandi K."/>
            <person name="Long D."/>
            <person name="Rosenke R."/>
            <person name="Saturday G.A."/>
            <person name="Hoyt F.H."/>
            <person name="Bruno D.P."/>
            <person name="Ribeiro J.M.C."/>
            <person name="Hinnebusch J."/>
        </authorList>
    </citation>
    <scope>NUCLEOTIDE SEQUENCE</scope>
</reference>